<keyword evidence="3" id="KW-1185">Reference proteome</keyword>
<keyword evidence="1" id="KW-0812">Transmembrane</keyword>
<organism evidence="2 3">
    <name type="scientific">Paeniglutamicibacter psychrophenolicus</name>
    <dbReference type="NCBI Taxonomy" id="257454"/>
    <lineage>
        <taxon>Bacteria</taxon>
        <taxon>Bacillati</taxon>
        <taxon>Actinomycetota</taxon>
        <taxon>Actinomycetes</taxon>
        <taxon>Micrococcales</taxon>
        <taxon>Micrococcaceae</taxon>
        <taxon>Paeniglutamicibacter</taxon>
    </lineage>
</organism>
<dbReference type="SUPFAM" id="SSF53448">
    <property type="entry name" value="Nucleotide-diphospho-sugar transferases"/>
    <property type="match status" value="1"/>
</dbReference>
<evidence type="ECO:0000256" key="1">
    <source>
        <dbReference type="SAM" id="Phobius"/>
    </source>
</evidence>
<accession>A0ABS4WIU9</accession>
<reference evidence="2 3" key="1">
    <citation type="submission" date="2021-03" db="EMBL/GenBank/DDBJ databases">
        <title>Sequencing the genomes of 1000 actinobacteria strains.</title>
        <authorList>
            <person name="Klenk H.-P."/>
        </authorList>
    </citation>
    <scope>NUCLEOTIDE SEQUENCE [LARGE SCALE GENOMIC DNA]</scope>
    <source>
        <strain evidence="2 3">DSM 15454</strain>
    </source>
</reference>
<feature type="transmembrane region" description="Helical" evidence="1">
    <location>
        <begin position="233"/>
        <end position="252"/>
    </location>
</feature>
<dbReference type="EMBL" id="JAGIOE010000001">
    <property type="protein sequence ID" value="MBP2375956.1"/>
    <property type="molecule type" value="Genomic_DNA"/>
</dbReference>
<sequence>MPRTLAALRAQTRLVDRFVGVDASSADGSVDLLRQHLPSDATILNVPEHSFGHSVMAAVQSLGAPRAGRTEWLWLIHDDSVPELNALEKLVTVVEATESVTIAGCKQLDLDSPRRLLDVGLGVNKYAERLTLIEIDEVDQGQYDARTDSFAVTSAGMLIRRDVFEALGGFDPALPGLGDDMDLCWRNRLMGNRVVIVPAAKIHHKAAVVRALAGPAETRRAEVFMRLKHAPGWAIPFLVLGAVLGGIHRFLLSVLAKDPAYAFGQLGATFRAVGTPLKLSRSRAAAAATRKVPRNSISRLLTDQALVREHRKHMIDSLDGATVYGDGTGAMTSQDPSGDNRNDFAAMAAPNRTSAFVSAVIAVLATLAVSLVGLRALLGAGAVAGGALLPISTKATEIFANATGWWANLGSGSPAGGDPIDYFHWLLALVGGGNANAAAVVLSLAAMPLAALSAWLGLGAVTRSRAARMVGGLLWGLAPVLQVSLGSGRAGAVLVHVLAPLLLLALLRSVGAGVDFGSRRGPEARGASHPGVGSVPSWTAAAAAALLLVPVAAGSPAAGLALLVLIVLTAIVLRSRAKTLWWVPLPMLVFHLPLVVAALGNPRVLLTDPGLALPHDAAPLWAQALGFPSAFDFRGIPAGFDFMPAGPWALVLVLLVGAPLLLFAVIGLFAGGRNASLPLARALWLGGVLMLAAGYGASLVPSAVAGDTFVTAFNGPFISFFILGLLFAAGLGISVFRGERTGVPAASADRAPRIATGALAWASALLGISVLVAGANWIVAQNPVPATAEGGTATFTELGAASLLQPVAPRTLPATAADRGLGAYEDRTLVLAQNADGAIGAALMNGAGTTADALSQTASANRLVGGLIDPALRESDDAGRLVEQAVATLVSDSALDPRTELASLGAGFVVLQDQRQTASALVARLDAVPGLVAVGQTESGWLWRVEPKERIPGADNATDSTARVRIMAGDKTVALLPSHRGAVSGAELPAGDANRMLVMAERADPGWKATLDGVELKPTSVAAATGKGADATGTGAETAKWAQGFELGAAGGTLELHYQSPYQVPVAIAQLVVLFLALLLVVPIPRSRRFAARRLDEYRTRGNAESIDELDRGHRAAAAKEKK</sequence>
<feature type="transmembrane region" description="Helical" evidence="1">
    <location>
        <begin position="1064"/>
        <end position="1084"/>
    </location>
</feature>
<dbReference type="Pfam" id="PF13641">
    <property type="entry name" value="Glyco_tranf_2_3"/>
    <property type="match status" value="1"/>
</dbReference>
<keyword evidence="1" id="KW-1133">Transmembrane helix</keyword>
<dbReference type="PANTHER" id="PTHR43685:SF3">
    <property type="entry name" value="SLR2126 PROTEIN"/>
    <property type="match status" value="1"/>
</dbReference>
<dbReference type="Proteomes" id="UP000766570">
    <property type="component" value="Unassembled WGS sequence"/>
</dbReference>
<dbReference type="InterPro" id="IPR029044">
    <property type="entry name" value="Nucleotide-diphossugar_trans"/>
</dbReference>
<feature type="transmembrane region" description="Helical" evidence="1">
    <location>
        <begin position="717"/>
        <end position="736"/>
    </location>
</feature>
<protein>
    <submittedName>
        <fullName evidence="2">GT2 family glycosyltransferase</fullName>
    </submittedName>
</protein>
<evidence type="ECO:0000313" key="2">
    <source>
        <dbReference type="EMBL" id="MBP2375956.1"/>
    </source>
</evidence>
<comment type="caution">
    <text evidence="2">The sequence shown here is derived from an EMBL/GenBank/DDBJ whole genome shotgun (WGS) entry which is preliminary data.</text>
</comment>
<dbReference type="PANTHER" id="PTHR43685">
    <property type="entry name" value="GLYCOSYLTRANSFERASE"/>
    <property type="match status" value="1"/>
</dbReference>
<keyword evidence="1" id="KW-0472">Membrane</keyword>
<feature type="transmembrane region" description="Helical" evidence="1">
    <location>
        <begin position="648"/>
        <end position="670"/>
    </location>
</feature>
<gene>
    <name evidence="2" type="ORF">JOF46_003868</name>
</gene>
<feature type="transmembrane region" description="Helical" evidence="1">
    <location>
        <begin position="682"/>
        <end position="705"/>
    </location>
</feature>
<feature type="transmembrane region" description="Helical" evidence="1">
    <location>
        <begin position="491"/>
        <end position="510"/>
    </location>
</feature>
<feature type="transmembrane region" description="Helical" evidence="1">
    <location>
        <begin position="557"/>
        <end position="573"/>
    </location>
</feature>
<feature type="transmembrane region" description="Helical" evidence="1">
    <location>
        <begin position="437"/>
        <end position="459"/>
    </location>
</feature>
<feature type="transmembrane region" description="Helical" evidence="1">
    <location>
        <begin position="757"/>
        <end position="779"/>
    </location>
</feature>
<evidence type="ECO:0000313" key="3">
    <source>
        <dbReference type="Proteomes" id="UP000766570"/>
    </source>
</evidence>
<dbReference type="Gene3D" id="3.90.550.10">
    <property type="entry name" value="Spore Coat Polysaccharide Biosynthesis Protein SpsA, Chain A"/>
    <property type="match status" value="1"/>
</dbReference>
<name>A0ABS4WIU9_9MICC</name>
<proteinExistence type="predicted"/>
<dbReference type="InterPro" id="IPR050834">
    <property type="entry name" value="Glycosyltransf_2"/>
</dbReference>
<feature type="transmembrane region" description="Helical" evidence="1">
    <location>
        <begin position="580"/>
        <end position="600"/>
    </location>
</feature>
<feature type="transmembrane region" description="Helical" evidence="1">
    <location>
        <begin position="355"/>
        <end position="378"/>
    </location>
</feature>